<organism evidence="2 3">
    <name type="scientific">Lacticaseibacillus parahuelsenbergensis</name>
    <dbReference type="NCBI Taxonomy" id="3068305"/>
    <lineage>
        <taxon>Bacteria</taxon>
        <taxon>Bacillati</taxon>
        <taxon>Bacillota</taxon>
        <taxon>Bacilli</taxon>
        <taxon>Lactobacillales</taxon>
        <taxon>Lactobacillaceae</taxon>
        <taxon>Lacticaseibacillus</taxon>
    </lineage>
</organism>
<feature type="transmembrane region" description="Helical" evidence="1">
    <location>
        <begin position="43"/>
        <end position="62"/>
    </location>
</feature>
<evidence type="ECO:0000313" key="3">
    <source>
        <dbReference type="Proteomes" id="UP001233112"/>
    </source>
</evidence>
<feature type="transmembrane region" description="Helical" evidence="1">
    <location>
        <begin position="82"/>
        <end position="105"/>
    </location>
</feature>
<keyword evidence="1" id="KW-0472">Membrane</keyword>
<evidence type="ECO:0000313" key="2">
    <source>
        <dbReference type="EMBL" id="WLV77370.1"/>
    </source>
</evidence>
<protein>
    <submittedName>
        <fullName evidence="2">Uncharacterized protein</fullName>
    </submittedName>
</protein>
<feature type="transmembrane region" description="Helical" evidence="1">
    <location>
        <begin position="154"/>
        <end position="174"/>
    </location>
</feature>
<keyword evidence="3" id="KW-1185">Reference proteome</keyword>
<proteinExistence type="predicted"/>
<reference evidence="2 3" key="1">
    <citation type="submission" date="2023-08" db="EMBL/GenBank/DDBJ databases">
        <authorList>
            <person name="Buchebner-Jance M."/>
        </authorList>
    </citation>
    <scope>NUCLEOTIDE SEQUENCE [LARGE SCALE GENOMIC DNA]</scope>
    <source>
        <strain evidence="2 3">NCIMB 15471</strain>
    </source>
</reference>
<feature type="transmembrane region" description="Helical" evidence="1">
    <location>
        <begin position="126"/>
        <end position="148"/>
    </location>
</feature>
<dbReference type="RefSeq" id="WP_306386874.1">
    <property type="nucleotide sequence ID" value="NZ_CP132482.1"/>
</dbReference>
<dbReference type="Proteomes" id="UP001233112">
    <property type="component" value="Chromosome"/>
</dbReference>
<dbReference type="EMBL" id="CP132482">
    <property type="protein sequence ID" value="WLV77370.1"/>
    <property type="molecule type" value="Genomic_DNA"/>
</dbReference>
<accession>A0ABY9L1U7</accession>
<name>A0ABY9L1U7_9LACO</name>
<evidence type="ECO:0000256" key="1">
    <source>
        <dbReference type="SAM" id="Phobius"/>
    </source>
</evidence>
<gene>
    <name evidence="2" type="ORF">LACPH_002114</name>
</gene>
<sequence>MTEFIASESSFFVLLAVYCILGLFTFPVTSVMVINDRISKRKAITLLIISFLVISFVPFGVAFPLTKRLNFFTGKLGQPSFSIFWCFMVFVPLVIGIVSSWLTILKLRKKRDMHIRYFGTTGIFFIWVRTVFYVFAALVYLTFCSFYYVSGIILQNRAVWGTVFLVSFVAYPYIATKLGNRLTRFVQDLVQE</sequence>
<feature type="transmembrane region" description="Helical" evidence="1">
    <location>
        <begin position="12"/>
        <end position="34"/>
    </location>
</feature>
<keyword evidence="1" id="KW-0812">Transmembrane</keyword>
<keyword evidence="1" id="KW-1133">Transmembrane helix</keyword>